<evidence type="ECO:0000313" key="1">
    <source>
        <dbReference type="EMBL" id="GFU17864.1"/>
    </source>
</evidence>
<dbReference type="Proteomes" id="UP000887013">
    <property type="component" value="Unassembled WGS sequence"/>
</dbReference>
<dbReference type="AlphaFoldDB" id="A0A8X6QK70"/>
<gene>
    <name evidence="1" type="ORF">NPIL_296471</name>
</gene>
<protein>
    <submittedName>
        <fullName evidence="1">Uncharacterized protein</fullName>
    </submittedName>
</protein>
<feature type="non-terminal residue" evidence="1">
    <location>
        <position position="95"/>
    </location>
</feature>
<accession>A0A8X6QK70</accession>
<comment type="caution">
    <text evidence="1">The sequence shown here is derived from an EMBL/GenBank/DDBJ whole genome shotgun (WGS) entry which is preliminary data.</text>
</comment>
<name>A0A8X6QK70_NEPPI</name>
<reference evidence="1" key="1">
    <citation type="submission" date="2020-08" db="EMBL/GenBank/DDBJ databases">
        <title>Multicomponent nature underlies the extraordinary mechanical properties of spider dragline silk.</title>
        <authorList>
            <person name="Kono N."/>
            <person name="Nakamura H."/>
            <person name="Mori M."/>
            <person name="Yoshida Y."/>
            <person name="Ohtoshi R."/>
            <person name="Malay A.D."/>
            <person name="Moran D.A.P."/>
            <person name="Tomita M."/>
            <person name="Numata K."/>
            <person name="Arakawa K."/>
        </authorList>
    </citation>
    <scope>NUCLEOTIDE SEQUENCE</scope>
</reference>
<dbReference type="EMBL" id="BMAW01126683">
    <property type="protein sequence ID" value="GFU17864.1"/>
    <property type="molecule type" value="Genomic_DNA"/>
</dbReference>
<sequence length="95" mass="10619">AKLLRESNLHCQLLSAQQILNSVTHCKGSLGILLKIAVCPLGVNIRCLNRKRQSPLMLIGFMSYGSSEINLILPCHPLRNGSCQQFREKQKEEMG</sequence>
<organism evidence="1 2">
    <name type="scientific">Nephila pilipes</name>
    <name type="common">Giant wood spider</name>
    <name type="synonym">Nephila maculata</name>
    <dbReference type="NCBI Taxonomy" id="299642"/>
    <lineage>
        <taxon>Eukaryota</taxon>
        <taxon>Metazoa</taxon>
        <taxon>Ecdysozoa</taxon>
        <taxon>Arthropoda</taxon>
        <taxon>Chelicerata</taxon>
        <taxon>Arachnida</taxon>
        <taxon>Araneae</taxon>
        <taxon>Araneomorphae</taxon>
        <taxon>Entelegynae</taxon>
        <taxon>Araneoidea</taxon>
        <taxon>Nephilidae</taxon>
        <taxon>Nephila</taxon>
    </lineage>
</organism>
<proteinExistence type="predicted"/>
<feature type="non-terminal residue" evidence="1">
    <location>
        <position position="1"/>
    </location>
</feature>
<keyword evidence="2" id="KW-1185">Reference proteome</keyword>
<evidence type="ECO:0000313" key="2">
    <source>
        <dbReference type="Proteomes" id="UP000887013"/>
    </source>
</evidence>